<evidence type="ECO:0000313" key="3">
    <source>
        <dbReference type="EMBL" id="SHF19400.1"/>
    </source>
</evidence>
<organism evidence="3 4">
    <name type="scientific">Flavisolibacter ginsengisoli DSM 18119</name>
    <dbReference type="NCBI Taxonomy" id="1121884"/>
    <lineage>
        <taxon>Bacteria</taxon>
        <taxon>Pseudomonadati</taxon>
        <taxon>Bacteroidota</taxon>
        <taxon>Chitinophagia</taxon>
        <taxon>Chitinophagales</taxon>
        <taxon>Chitinophagaceae</taxon>
        <taxon>Flavisolibacter</taxon>
    </lineage>
</organism>
<feature type="compositionally biased region" description="Low complexity" evidence="1">
    <location>
        <begin position="241"/>
        <end position="250"/>
    </location>
</feature>
<keyword evidence="4" id="KW-1185">Reference proteome</keyword>
<feature type="chain" id="PRO_5012702670" description="MAM domain-containing protein, meprin/A5/mu" evidence="2">
    <location>
        <begin position="31"/>
        <end position="411"/>
    </location>
</feature>
<evidence type="ECO:0008006" key="5">
    <source>
        <dbReference type="Google" id="ProtNLM"/>
    </source>
</evidence>
<gene>
    <name evidence="3" type="ORF">SAMN02745131_02006</name>
</gene>
<evidence type="ECO:0000313" key="4">
    <source>
        <dbReference type="Proteomes" id="UP000184048"/>
    </source>
</evidence>
<dbReference type="AlphaFoldDB" id="A0A1M4ZMR9"/>
<feature type="compositionally biased region" description="Pro residues" evidence="1">
    <location>
        <begin position="228"/>
        <end position="240"/>
    </location>
</feature>
<keyword evidence="2" id="KW-0732">Signal</keyword>
<evidence type="ECO:0000256" key="2">
    <source>
        <dbReference type="SAM" id="SignalP"/>
    </source>
</evidence>
<sequence length="411" mass="45539">MKRYYSSFRINCLKGFLFITFFLTGLSLQAQQGDCILKDPPVFHMHFGSGQVKDVNATPPPNYTRAEGDCPRDGEYTYSSSTPGCNNGDWFVLTEDHTPGDSQGNMMLVNAYPGGGVFLKYPITGLKENTSYEFALWLINVCRLYVCCSNLSPNILVDLRTVSGKSIAKFLVNNLNQNETAQWVRQKAFFTMPAGETGLIMTMEDITIGGCGNDFALDDITFRECIKPQPPVTQNPPPAPVTNKKQTTKTKPIIKSDVPKVISTPPVQKTIITTEQKTASQPSVTVTAVHTPIPLVLRTRENPLVKQIQTAEGELRIDLYDNGEIDGDTVTIYHNNELVVSKARLSQKPVTIQIKVDAAHPHHELIMVADNLGSIPPNTSLMIVTAKDKRYEVFISSTEQKNAKVNIDLKE</sequence>
<name>A0A1M4ZMR9_9BACT</name>
<feature type="region of interest" description="Disordered" evidence="1">
    <location>
        <begin position="228"/>
        <end position="250"/>
    </location>
</feature>
<proteinExistence type="predicted"/>
<dbReference type="STRING" id="1121884.SAMN02745131_02006"/>
<reference evidence="3 4" key="1">
    <citation type="submission" date="2016-11" db="EMBL/GenBank/DDBJ databases">
        <authorList>
            <person name="Jaros S."/>
            <person name="Januszkiewicz K."/>
            <person name="Wedrychowicz H."/>
        </authorList>
    </citation>
    <scope>NUCLEOTIDE SEQUENCE [LARGE SCALE GENOMIC DNA]</scope>
    <source>
        <strain evidence="3 4">DSM 18119</strain>
    </source>
</reference>
<dbReference type="EMBL" id="FQUU01000007">
    <property type="protein sequence ID" value="SHF19400.1"/>
    <property type="molecule type" value="Genomic_DNA"/>
</dbReference>
<evidence type="ECO:0000256" key="1">
    <source>
        <dbReference type="SAM" id="MobiDB-lite"/>
    </source>
</evidence>
<feature type="signal peptide" evidence="2">
    <location>
        <begin position="1"/>
        <end position="30"/>
    </location>
</feature>
<dbReference type="Proteomes" id="UP000184048">
    <property type="component" value="Unassembled WGS sequence"/>
</dbReference>
<protein>
    <recommendedName>
        <fullName evidence="5">MAM domain-containing protein, meprin/A5/mu</fullName>
    </recommendedName>
</protein>
<accession>A0A1M4ZMR9</accession>